<dbReference type="Gene3D" id="3.30.559.30">
    <property type="entry name" value="Nonribosomal peptide synthetase, condensation domain"/>
    <property type="match status" value="3"/>
</dbReference>
<dbReference type="FunFam" id="2.30.38.10:FF:000001">
    <property type="entry name" value="Non-ribosomal peptide synthetase PvdI"/>
    <property type="match status" value="1"/>
</dbReference>
<evidence type="ECO:0000313" key="8">
    <source>
        <dbReference type="Proteomes" id="UP000197468"/>
    </source>
</evidence>
<dbReference type="EMBL" id="NIOF01000004">
    <property type="protein sequence ID" value="OWQ90692.1"/>
    <property type="molecule type" value="Genomic_DNA"/>
</dbReference>
<sequence length="2749" mass="297144">MEQKKREIAERFARLPAERQAAFIQALDAQGIAFAGLPIVPLPADQVAPLSYAQRRQWFLWRMDPTSGAYHVAGAVALDGALNVEALTDAFTAIVARHESLRTVVQADEDGLARPAVLPAAPVDLRLVECGDGHDTRAAEAIRDLAQEPFDLTRGPLLRIGLVRTRPERRVLVLVMHHIVSDGASIQLIVDEFVREYRARVIGTTPDLSPPPLRYVDYAAWQRRWMEAGGKHRQLAYWTAQLGAEQPVLQLPADHPRRADGRYRAASHTLAVPRPLLDALRERARSADATLFMVLLAGYQALLHRLTGQPDIRVGSPVANRHRAETAGIVGLFVNTQVLRAVFDGRTRLDALIAATREAVLGAQTHQDLPFEHLVEALQPERSLGTSPLFQAIFNHQRRDLGGLRDLPGLRLSEQALAPTSAQFELALDIVEAPDGTATATFSYAAELFEPASVERFAGHYLRLLDAIAKSPERRLADVVLPGEAEQALLRDWGVNAPRHDVSAPVHELFETQVRARPRATALILGDQRIDYDTLNRRANRLAHRLLALGLAPETRVGVLLERSIDLVVALLAVCKAGGTYVPMDPAYPAQRLAFMAQDSGIGLLLTQSSLAEAHGGAAPRWLVDRLASDGELDAEPDGNPGVPVHVDQLVYVIYTSGSTGLPKGVAVAHAPFGMHCVETAALYEMDAGSLELHFLSFSFDGAQERLFTALCCGAGLVLRDASPWTPDQTLAAMRAHGVTNAGFPPAYLQALAAEARHGGAVPTLRLCSFGGEAMPRAGLALVDDRLGPALLINGYGPTETVVTPVAWKARRGTTVTSAYAPIGRPVGDRTARVLDADLCLLPPGVPGELYLGGQGIARGYLGRAGLTAERFVADPFDLAGGRLYRTGDRVRWSEDGQLEYLGRIDQQLKIQGFRIEPGEIESRLRQQPEVGDAAVIAGQGATGARLIAYVSPRAGRRVEAEVLRARLGQVLPEHMVPAALVVLEALPRTVNGKLDREALPEPALAATRDYAAPQGDAEQALAAIWANLLGVPRVGRNDNFFELGGDSILSLQVVARARRAGWRLAPRQLFEHQSIAALASVTVVVAVDAPATTESAVPATGEVPLLPIQAAFFATPVADRHHWNQAVLLRSDDPLARPALQEALEALLHQHDGLRLRYRQTPDGAWRQTYGDVPDGQRRELLWWRRAADATALTALCDEVQRSLDLANGPLLRALAVEMADGSWRLLLVVHHLVVDGVSWRVLLEDLQTAYARRLAGQPCVPPPRTAGMRDWALALSRRVAGLDGELDHWRALIDVPASMPCDRPEGSNRLTAIDTIELRLDPAATEALLKRAPAAYRTQVNDLLLTALGRALCAWSGHERVLVDLEGHGREDWGDAPDVSRTVGWFTSMFPFALDPLGEPGAALKRVKEALRRVPLRGLGFGLLRHMGSEAQRVALADVPRAQVVFNYLGQVDSGFDAGRWRMATESAGTPMDETAEQSHEFAVNGQVLDGELALRVGYSRERHDAAVVRAWVDRFEVELRALIDHCRGGARGLTPSDVPLAGLDQARLDALPLPMDRIEDLYPLSPMQSGMLFHVLAQPDTGQYLTQLRVDIDGLDPARFRRAWAGVLAAHEVLRTGFLTDLERPLQWVARVVDTPLRELDGLRDAADMEVLAIDEMAAGVDLSRPPLMRLALARTGADRHHLVWTSHHLLLDGWSASQLMGEVLRRYDGQTPLAPPARYRDHIRALLARDAQADETFWRAQLARLDGPSLLTLAVPRPSPTSAPESTSASNAAPTPAPTPTSASASASASAPTSASPPTATGIAHLIHRLDPDATRRLSDAARAQRVTLNTLVQAAWALLLARHTGQSAVVFGTTVSGRPPELAGSQEMLGLFINTLPQVVVPGPADRPVGDWLRQLQADGVAAREHEQTPLYDIQRWAGQGGQALFDSLLVFENYPIDAALRQAAPGGLRFGEVRSQDDTNYPMTVSVHLDHSLTLDYGYDRACFDEATVRALSAQVERLLARLAEAADRPIGRIDAIDEHGRRQLERWGRGAEAHAGPDERIHRHLARHAARRPDAMALRCGAGQLTYAQLDERVNRLAHRLIGLGVRPEARVGIATERSIDMIVAVLATLKAGGVYVPLDPSYPAARLEAMIEDSGIGLLLTQRRVLGTLPVPASVVPVLVDEPAHEPAGGPGAGPAEVPDAPEAKQAREAPDARDDRQAGESADGARRRAAVHDPDVPTHGDQLAYLIYTSGSTGRPKGVGISHAALMRHARVAAGFFDLTERDRVLQFATLNFDGFVEQLFAPLLAGAAIVLRGPTLWDSAEFHAQVTEHGVTVADLSTAYWLLLAQDFARMGLSPPAALRQVHAGGEAMSPEGIRAWREAGLGGVRLLNTYGPTEATVTASVLDCSPPARGDEEVPAQVPIGKPLAGRVMRVVDTDMNLAPPGAAGELCIGGELLARGYWRRPGLSAERFVADPFDGDGGRLYRTGDLVRWNRRGELVYLGRIDHQVKIRGFRIELGEVEAQLLAQPEVREAVVVADTTPDGARLLAYVSTKPGVVRRVDTDGNGAKACTRGGDQSASDEDPRGDDDGLAGGGMQACGGVVGIDGSVLRERLSRSLPDYMLPAVITVLPALPLNANGKIDRKALPAPTLVPASGGEPPREGIESALAAIWGDVLGGGRITRQDHFFERGGHSLLAVRLTTRLRQQFAVELSLQAVFDHPRFADLARWLVEQGASAARTDAPATDAGRFAALLDDLETQD</sequence>
<feature type="compositionally biased region" description="Acidic residues" evidence="5">
    <location>
        <begin position="2567"/>
        <end position="2578"/>
    </location>
</feature>
<feature type="compositionally biased region" description="Basic and acidic residues" evidence="5">
    <location>
        <begin position="2190"/>
        <end position="2225"/>
    </location>
</feature>
<comment type="cofactor">
    <cofactor evidence="1">
        <name>pantetheine 4'-phosphate</name>
        <dbReference type="ChEBI" id="CHEBI:47942"/>
    </cofactor>
</comment>
<comment type="similarity">
    <text evidence="2">Belongs to the ATP-dependent AMP-binding enzyme family.</text>
</comment>
<dbReference type="Pfam" id="PF00550">
    <property type="entry name" value="PP-binding"/>
    <property type="match status" value="2"/>
</dbReference>
<dbReference type="Gene3D" id="3.40.50.980">
    <property type="match status" value="4"/>
</dbReference>
<dbReference type="InterPro" id="IPR020806">
    <property type="entry name" value="PKS_PP-bd"/>
</dbReference>
<dbReference type="Gene3D" id="2.30.38.10">
    <property type="entry name" value="Luciferase, Domain 3"/>
    <property type="match status" value="2"/>
</dbReference>
<dbReference type="FunFam" id="1.10.1200.10:FF:000005">
    <property type="entry name" value="Nonribosomal peptide synthetase 1"/>
    <property type="match status" value="2"/>
</dbReference>
<feature type="domain" description="Carrier" evidence="6">
    <location>
        <begin position="2647"/>
        <end position="2722"/>
    </location>
</feature>
<evidence type="ECO:0000313" key="7">
    <source>
        <dbReference type="EMBL" id="OWQ90692.1"/>
    </source>
</evidence>
<feature type="region of interest" description="Disordered" evidence="5">
    <location>
        <begin position="2552"/>
        <end position="2581"/>
    </location>
</feature>
<evidence type="ECO:0000256" key="1">
    <source>
        <dbReference type="ARBA" id="ARBA00001957"/>
    </source>
</evidence>
<dbReference type="PROSITE" id="PS00455">
    <property type="entry name" value="AMP_BINDING"/>
    <property type="match status" value="2"/>
</dbReference>
<dbReference type="NCBIfam" id="TIGR01720">
    <property type="entry name" value="NRPS-para261"/>
    <property type="match status" value="1"/>
</dbReference>
<dbReference type="SMART" id="SM00823">
    <property type="entry name" value="PKS_PP"/>
    <property type="match status" value="2"/>
</dbReference>
<dbReference type="InterPro" id="IPR023213">
    <property type="entry name" value="CAT-like_dom_sf"/>
</dbReference>
<comment type="caution">
    <text evidence="7">The sequence shown here is derived from an EMBL/GenBank/DDBJ whole genome shotgun (WGS) entry which is preliminary data.</text>
</comment>
<name>A0A246JDF8_9BURK</name>
<dbReference type="PROSITE" id="PS00012">
    <property type="entry name" value="PHOSPHOPANTETHEINE"/>
    <property type="match status" value="1"/>
</dbReference>
<evidence type="ECO:0000259" key="6">
    <source>
        <dbReference type="PROSITE" id="PS50075"/>
    </source>
</evidence>
<evidence type="ECO:0000256" key="5">
    <source>
        <dbReference type="SAM" id="MobiDB-lite"/>
    </source>
</evidence>
<dbReference type="CDD" id="cd19543">
    <property type="entry name" value="DCL_NRPS"/>
    <property type="match status" value="1"/>
</dbReference>
<dbReference type="FunFam" id="3.30.300.30:FF:000010">
    <property type="entry name" value="Enterobactin synthetase component F"/>
    <property type="match status" value="1"/>
</dbReference>
<dbReference type="Gene3D" id="1.10.1200.10">
    <property type="entry name" value="ACP-like"/>
    <property type="match status" value="2"/>
</dbReference>
<dbReference type="InterPro" id="IPR009081">
    <property type="entry name" value="PP-bd_ACP"/>
</dbReference>
<feature type="compositionally biased region" description="Low complexity" evidence="5">
    <location>
        <begin position="1764"/>
        <end position="1804"/>
    </location>
</feature>
<evidence type="ECO:0000256" key="4">
    <source>
        <dbReference type="ARBA" id="ARBA00022553"/>
    </source>
</evidence>
<protein>
    <recommendedName>
        <fullName evidence="6">Carrier domain-containing protein</fullName>
    </recommendedName>
</protein>
<dbReference type="RefSeq" id="WP_088384899.1">
    <property type="nucleotide sequence ID" value="NZ_NIOF01000004.1"/>
</dbReference>
<accession>A0A246JDF8</accession>
<dbReference type="PANTHER" id="PTHR45398">
    <property type="match status" value="1"/>
</dbReference>
<proteinExistence type="inferred from homology"/>
<gene>
    <name evidence="7" type="ORF">CDN99_10915</name>
</gene>
<evidence type="ECO:0000256" key="3">
    <source>
        <dbReference type="ARBA" id="ARBA00022450"/>
    </source>
</evidence>
<dbReference type="GO" id="GO:0044550">
    <property type="term" value="P:secondary metabolite biosynthetic process"/>
    <property type="evidence" value="ECO:0007669"/>
    <property type="project" value="UniProtKB-ARBA"/>
</dbReference>
<dbReference type="Pfam" id="PF13193">
    <property type="entry name" value="AMP-binding_C"/>
    <property type="match status" value="1"/>
</dbReference>
<dbReference type="PROSITE" id="PS50075">
    <property type="entry name" value="CARRIER"/>
    <property type="match status" value="2"/>
</dbReference>
<dbReference type="InterPro" id="IPR010071">
    <property type="entry name" value="AA_adenyl_dom"/>
</dbReference>
<organism evidence="7 8">
    <name type="scientific">Roseateles aquatilis</name>
    <dbReference type="NCBI Taxonomy" id="431061"/>
    <lineage>
        <taxon>Bacteria</taxon>
        <taxon>Pseudomonadati</taxon>
        <taxon>Pseudomonadota</taxon>
        <taxon>Betaproteobacteria</taxon>
        <taxon>Burkholderiales</taxon>
        <taxon>Sphaerotilaceae</taxon>
        <taxon>Roseateles</taxon>
    </lineage>
</organism>
<evidence type="ECO:0000256" key="2">
    <source>
        <dbReference type="ARBA" id="ARBA00006432"/>
    </source>
</evidence>
<keyword evidence="4" id="KW-0597">Phosphoprotein</keyword>
<dbReference type="GO" id="GO:0031177">
    <property type="term" value="F:phosphopantetheine binding"/>
    <property type="evidence" value="ECO:0007669"/>
    <property type="project" value="InterPro"/>
</dbReference>
<dbReference type="InterPro" id="IPR000873">
    <property type="entry name" value="AMP-dep_synth/lig_dom"/>
</dbReference>
<dbReference type="InterPro" id="IPR010060">
    <property type="entry name" value="NRPS_synth"/>
</dbReference>
<dbReference type="PANTHER" id="PTHR45398:SF1">
    <property type="entry name" value="ENZYME, PUTATIVE (JCVI)-RELATED"/>
    <property type="match status" value="1"/>
</dbReference>
<dbReference type="OrthoDB" id="8824838at2"/>
<dbReference type="CDD" id="cd19534">
    <property type="entry name" value="E_NRPS"/>
    <property type="match status" value="1"/>
</dbReference>
<dbReference type="CDD" id="cd17649">
    <property type="entry name" value="A_NRPS_PvdJ-like"/>
    <property type="match status" value="1"/>
</dbReference>
<dbReference type="NCBIfam" id="TIGR01733">
    <property type="entry name" value="AA-adenyl-dom"/>
    <property type="match status" value="2"/>
</dbReference>
<keyword evidence="8" id="KW-1185">Reference proteome</keyword>
<dbReference type="InterPro" id="IPR025110">
    <property type="entry name" value="AMP-bd_C"/>
</dbReference>
<feature type="region of interest" description="Disordered" evidence="5">
    <location>
        <begin position="2170"/>
        <end position="2225"/>
    </location>
</feature>
<dbReference type="Gene3D" id="3.30.559.10">
    <property type="entry name" value="Chloramphenicol acetyltransferase-like domain"/>
    <property type="match status" value="3"/>
</dbReference>
<reference evidence="7 8" key="1">
    <citation type="journal article" date="2008" name="Int. J. Syst. Evol. Microbiol.">
        <title>Description of Roseateles aquatilis sp. nov. and Roseateles terrae sp. nov., in the class Betaproteobacteria, and emended description of the genus Roseateles.</title>
        <authorList>
            <person name="Gomila M."/>
            <person name="Bowien B."/>
            <person name="Falsen E."/>
            <person name="Moore E.R."/>
            <person name="Lalucat J."/>
        </authorList>
    </citation>
    <scope>NUCLEOTIDE SEQUENCE [LARGE SCALE GENOMIC DNA]</scope>
    <source>
        <strain evidence="7 8">CCUG 48205</strain>
    </source>
</reference>
<dbReference type="InterPro" id="IPR001242">
    <property type="entry name" value="Condensation_dom"/>
</dbReference>
<dbReference type="Gene3D" id="3.30.300.30">
    <property type="match status" value="2"/>
</dbReference>
<dbReference type="Pfam" id="PF00501">
    <property type="entry name" value="AMP-binding"/>
    <property type="match status" value="2"/>
</dbReference>
<dbReference type="CDD" id="cd19531">
    <property type="entry name" value="LCL_NRPS-like"/>
    <property type="match status" value="1"/>
</dbReference>
<dbReference type="SUPFAM" id="SSF52777">
    <property type="entry name" value="CoA-dependent acyltransferases"/>
    <property type="match status" value="6"/>
</dbReference>
<dbReference type="SUPFAM" id="SSF56801">
    <property type="entry name" value="Acetyl-CoA synthetase-like"/>
    <property type="match status" value="2"/>
</dbReference>
<feature type="domain" description="Carrier" evidence="6">
    <location>
        <begin position="1013"/>
        <end position="1087"/>
    </location>
</feature>
<dbReference type="SUPFAM" id="SSF47336">
    <property type="entry name" value="ACP-like"/>
    <property type="match status" value="2"/>
</dbReference>
<feature type="region of interest" description="Disordered" evidence="5">
    <location>
        <begin position="1757"/>
        <end position="1804"/>
    </location>
</feature>
<dbReference type="Proteomes" id="UP000197468">
    <property type="component" value="Unassembled WGS sequence"/>
</dbReference>
<dbReference type="InterPro" id="IPR006162">
    <property type="entry name" value="Ppantetheine_attach_site"/>
</dbReference>
<dbReference type="Pfam" id="PF00668">
    <property type="entry name" value="Condensation"/>
    <property type="match status" value="4"/>
</dbReference>
<dbReference type="InterPro" id="IPR036736">
    <property type="entry name" value="ACP-like_sf"/>
</dbReference>
<keyword evidence="3" id="KW-0596">Phosphopantetheine</keyword>
<dbReference type="InterPro" id="IPR045851">
    <property type="entry name" value="AMP-bd_C_sf"/>
</dbReference>
<dbReference type="GO" id="GO:0003824">
    <property type="term" value="F:catalytic activity"/>
    <property type="evidence" value="ECO:0007669"/>
    <property type="project" value="InterPro"/>
</dbReference>
<dbReference type="InterPro" id="IPR020845">
    <property type="entry name" value="AMP-binding_CS"/>
</dbReference>
<dbReference type="FunFam" id="3.40.50.980:FF:000001">
    <property type="entry name" value="Non-ribosomal peptide synthetase"/>
    <property type="match status" value="1"/>
</dbReference>